<proteinExistence type="predicted"/>
<evidence type="ECO:0000256" key="1">
    <source>
        <dbReference type="ARBA" id="ARBA00022737"/>
    </source>
</evidence>
<gene>
    <name evidence="2" type="ORF">NAEGRDRAFT_77078</name>
</gene>
<dbReference type="PANTHER" id="PTHR46388:SF2">
    <property type="entry name" value="NHL REPEAT-CONTAINING PROTEIN 2"/>
    <property type="match status" value="1"/>
</dbReference>
<dbReference type="EMBL" id="GG739458">
    <property type="protein sequence ID" value="EFC35268.1"/>
    <property type="molecule type" value="Genomic_DNA"/>
</dbReference>
<accession>D2W6N4</accession>
<dbReference type="VEuPathDB" id="AmoebaDB:NAEGRDRAFT_77078"/>
<evidence type="ECO:0000313" key="2">
    <source>
        <dbReference type="EMBL" id="EFC35268.1"/>
    </source>
</evidence>
<dbReference type="InterPro" id="IPR001258">
    <property type="entry name" value="NHL_repeat"/>
</dbReference>
<organism evidence="3">
    <name type="scientific">Naegleria gruberi</name>
    <name type="common">Amoeba</name>
    <dbReference type="NCBI Taxonomy" id="5762"/>
    <lineage>
        <taxon>Eukaryota</taxon>
        <taxon>Discoba</taxon>
        <taxon>Heterolobosea</taxon>
        <taxon>Tetramitia</taxon>
        <taxon>Eutetramitia</taxon>
        <taxon>Vahlkampfiidae</taxon>
        <taxon>Naegleria</taxon>
    </lineage>
</organism>
<dbReference type="InParanoid" id="D2W6N4"/>
<dbReference type="Pfam" id="PF01436">
    <property type="entry name" value="NHL"/>
    <property type="match status" value="2"/>
</dbReference>
<protein>
    <submittedName>
        <fullName evidence="2">Predicted protein</fullName>
    </submittedName>
</protein>
<evidence type="ECO:0000313" key="3">
    <source>
        <dbReference type="Proteomes" id="UP000006671"/>
    </source>
</evidence>
<feature type="non-terminal residue" evidence="2">
    <location>
        <position position="1"/>
    </location>
</feature>
<reference evidence="2 3" key="1">
    <citation type="journal article" date="2010" name="Cell">
        <title>The genome of Naegleria gruberi illuminates early eukaryotic versatility.</title>
        <authorList>
            <person name="Fritz-Laylin L.K."/>
            <person name="Prochnik S.E."/>
            <person name="Ginger M.L."/>
            <person name="Dacks J.B."/>
            <person name="Carpenter M.L."/>
            <person name="Field M.C."/>
            <person name="Kuo A."/>
            <person name="Paredez A."/>
            <person name="Chapman J."/>
            <person name="Pham J."/>
            <person name="Shu S."/>
            <person name="Neupane R."/>
            <person name="Cipriano M."/>
            <person name="Mancuso J."/>
            <person name="Tu H."/>
            <person name="Salamov A."/>
            <person name="Lindquist E."/>
            <person name="Shapiro H."/>
            <person name="Lucas S."/>
            <person name="Grigoriev I.V."/>
            <person name="Cande W.Z."/>
            <person name="Fulton C."/>
            <person name="Rokhsar D.S."/>
            <person name="Dawson S.C."/>
        </authorList>
    </citation>
    <scope>NUCLEOTIDE SEQUENCE [LARGE SCALE GENOMIC DNA]</scope>
    <source>
        <strain evidence="2 3">NEG-M</strain>
    </source>
</reference>
<dbReference type="Gene3D" id="2.120.10.30">
    <property type="entry name" value="TolB, C-terminal domain"/>
    <property type="match status" value="3"/>
</dbReference>
<dbReference type="GeneID" id="8860149"/>
<dbReference type="Proteomes" id="UP000006671">
    <property type="component" value="Unassembled WGS sequence"/>
</dbReference>
<dbReference type="PANTHER" id="PTHR46388">
    <property type="entry name" value="NHL REPEAT-CONTAINING PROTEIN 2"/>
    <property type="match status" value="1"/>
</dbReference>
<sequence length="243" mass="25893">KILKNGNIVTIAGNGKQGYGGDNGLATSAQLNYPSGVFVSTNNEVFIADKNNNRIRKIVKNGNIVLIAGNGQTGCGGDNGSATSSQLYYPQSVFVSTNNEICIADTFNHRIRKIENGRIVTIAGNGQPGYSGDNGPATTAQLHRPYSVFVSANNEVYIADTFNHSIRKIDESGNIETIAGNEQPGYGGDGGYATNAQLNHPSGVFISTNYEIYITETNNHTTRKILENGNIITIAGNGNEDME</sequence>
<dbReference type="STRING" id="5762.D2W6N4"/>
<dbReference type="SUPFAM" id="SSF101898">
    <property type="entry name" value="NHL repeat"/>
    <property type="match status" value="1"/>
</dbReference>
<dbReference type="KEGG" id="ngr:NAEGRDRAFT_77078"/>
<dbReference type="AlphaFoldDB" id="D2W6N4"/>
<dbReference type="eggNOG" id="KOG2177">
    <property type="taxonomic scope" value="Eukaryota"/>
</dbReference>
<keyword evidence="1" id="KW-0677">Repeat</keyword>
<dbReference type="InterPro" id="IPR011042">
    <property type="entry name" value="6-blade_b-propeller_TolB-like"/>
</dbReference>
<dbReference type="OrthoDB" id="342730at2759"/>
<name>D2W6N4_NAEGR</name>
<keyword evidence="3" id="KW-1185">Reference proteome</keyword>
<feature type="non-terminal residue" evidence="2">
    <location>
        <position position="243"/>
    </location>
</feature>
<dbReference type="OMA" id="ICIADTF"/>
<dbReference type="RefSeq" id="XP_002668012.1">
    <property type="nucleotide sequence ID" value="XM_002667966.1"/>
</dbReference>